<keyword evidence="5 14" id="KW-0004">4Fe-4S</keyword>
<evidence type="ECO:0000256" key="6">
    <source>
        <dbReference type="ARBA" id="ARBA00022490"/>
    </source>
</evidence>
<dbReference type="SMART" id="SM00729">
    <property type="entry name" value="Elp3"/>
    <property type="match status" value="1"/>
</dbReference>
<organism evidence="17 18">
    <name type="scientific">Porphyromonas levii</name>
    <dbReference type="NCBI Taxonomy" id="28114"/>
    <lineage>
        <taxon>Bacteria</taxon>
        <taxon>Pseudomonadati</taxon>
        <taxon>Bacteroidota</taxon>
        <taxon>Bacteroidia</taxon>
        <taxon>Bacteroidales</taxon>
        <taxon>Porphyromonadaceae</taxon>
        <taxon>Porphyromonas</taxon>
    </lineage>
</organism>
<evidence type="ECO:0000256" key="15">
    <source>
        <dbReference type="PIRSR" id="PIRSR000167-1"/>
    </source>
</evidence>
<dbReference type="GO" id="GO:0051989">
    <property type="term" value="F:coproporphyrinogen dehydrogenase activity"/>
    <property type="evidence" value="ECO:0007669"/>
    <property type="project" value="UniProtKB-EC"/>
</dbReference>
<evidence type="ECO:0000313" key="17">
    <source>
        <dbReference type="EMBL" id="TFH95243.1"/>
    </source>
</evidence>
<dbReference type="InterPro" id="IPR007197">
    <property type="entry name" value="rSAM"/>
</dbReference>
<evidence type="ECO:0000313" key="18">
    <source>
        <dbReference type="Proteomes" id="UP000297225"/>
    </source>
</evidence>
<dbReference type="InterPro" id="IPR058240">
    <property type="entry name" value="rSAM_sf"/>
</dbReference>
<dbReference type="UniPathway" id="UPA00251">
    <property type="reaction ID" value="UER00323"/>
</dbReference>
<feature type="binding site" evidence="15">
    <location>
        <position position="51"/>
    </location>
    <ligand>
        <name>S-adenosyl-L-methionine</name>
        <dbReference type="ChEBI" id="CHEBI:59789"/>
        <label>1</label>
    </ligand>
</feature>
<keyword evidence="7 14" id="KW-0949">S-adenosyl-L-methionine</keyword>
<keyword evidence="11 14" id="KW-0411">Iron-sulfur</keyword>
<keyword evidence="6 14" id="KW-0963">Cytoplasm</keyword>
<comment type="subcellular location">
    <subcellularLocation>
        <location evidence="1 14">Cytoplasm</location>
    </subcellularLocation>
</comment>
<feature type="binding site" evidence="16">
    <location>
        <position position="57"/>
    </location>
    <ligand>
        <name>[4Fe-4S] cluster</name>
        <dbReference type="ChEBI" id="CHEBI:49883"/>
        <note>4Fe-4S-S-AdoMet</note>
    </ligand>
</feature>
<accession>A0A4Y8WP87</accession>
<feature type="binding site" evidence="15">
    <location>
        <position position="325"/>
    </location>
    <ligand>
        <name>S-adenosyl-L-methionine</name>
        <dbReference type="ChEBI" id="CHEBI:59789"/>
        <label>1</label>
    </ligand>
</feature>
<evidence type="ECO:0000256" key="10">
    <source>
        <dbReference type="ARBA" id="ARBA00023004"/>
    </source>
</evidence>
<dbReference type="CDD" id="cd01335">
    <property type="entry name" value="Radical_SAM"/>
    <property type="match status" value="1"/>
</dbReference>
<dbReference type="GeneID" id="66796937"/>
<comment type="cofactor">
    <cofactor evidence="14 16">
        <name>[4Fe-4S] cluster</name>
        <dbReference type="ChEBI" id="CHEBI:49883"/>
    </cofactor>
    <text evidence="14 16">Binds 1 [4Fe-4S] cluster. The cluster is coordinated with 3 cysteines and an exchangeable S-adenosyl-L-methionine.</text>
</comment>
<dbReference type="PANTHER" id="PTHR13932:SF6">
    <property type="entry name" value="OXYGEN-INDEPENDENT COPROPORPHYRINOGEN III OXIDASE"/>
    <property type="match status" value="1"/>
</dbReference>
<dbReference type="InterPro" id="IPR010723">
    <property type="entry name" value="HemN_C"/>
</dbReference>
<dbReference type="SFLD" id="SFLDS00029">
    <property type="entry name" value="Radical_SAM"/>
    <property type="match status" value="1"/>
</dbReference>
<dbReference type="InterPro" id="IPR004558">
    <property type="entry name" value="Coprogen_oxidase_HemN"/>
</dbReference>
<evidence type="ECO:0000256" key="8">
    <source>
        <dbReference type="ARBA" id="ARBA00022723"/>
    </source>
</evidence>
<comment type="similarity">
    <text evidence="3 14">Belongs to the anaerobic coproporphyrinogen-III oxidase family.</text>
</comment>
<evidence type="ECO:0000256" key="1">
    <source>
        <dbReference type="ARBA" id="ARBA00004496"/>
    </source>
</evidence>
<dbReference type="SFLD" id="SFLDG01065">
    <property type="entry name" value="anaerobic_coproporphyrinogen-I"/>
    <property type="match status" value="1"/>
</dbReference>
<dbReference type="Pfam" id="PF04055">
    <property type="entry name" value="Radical_SAM"/>
    <property type="match status" value="1"/>
</dbReference>
<dbReference type="Gene3D" id="1.10.10.920">
    <property type="match status" value="1"/>
</dbReference>
<evidence type="ECO:0000256" key="14">
    <source>
        <dbReference type="PIRNR" id="PIRNR000167"/>
    </source>
</evidence>
<feature type="binding site" evidence="15">
    <location>
        <position position="238"/>
    </location>
    <ligand>
        <name>S-adenosyl-L-methionine</name>
        <dbReference type="ChEBI" id="CHEBI:59789"/>
        <label>2</label>
    </ligand>
</feature>
<proteinExistence type="inferred from homology"/>
<dbReference type="PROSITE" id="PS51918">
    <property type="entry name" value="RADICAL_SAM"/>
    <property type="match status" value="1"/>
</dbReference>
<evidence type="ECO:0000256" key="9">
    <source>
        <dbReference type="ARBA" id="ARBA00023002"/>
    </source>
</evidence>
<feature type="binding site" evidence="15">
    <location>
        <begin position="63"/>
        <end position="65"/>
    </location>
    <ligand>
        <name>S-adenosyl-L-methionine</name>
        <dbReference type="ChEBI" id="CHEBI:59789"/>
        <label>2</label>
    </ligand>
</feature>
<comment type="pathway">
    <text evidence="2 14">Porphyrin-containing compound metabolism; protoporphyrin-IX biosynthesis; protoporphyrinogen-IX from coproporphyrinogen-III (AdoMet route): step 1/1.</text>
</comment>
<dbReference type="OrthoDB" id="9808022at2"/>
<evidence type="ECO:0000256" key="4">
    <source>
        <dbReference type="ARBA" id="ARBA00011245"/>
    </source>
</evidence>
<protein>
    <recommendedName>
        <fullName evidence="14">Coproporphyrinogen-III oxidase</fullName>
        <ecNumber evidence="14">1.3.98.3</ecNumber>
    </recommendedName>
</protein>
<comment type="caution">
    <text evidence="17">The sequence shown here is derived from an EMBL/GenBank/DDBJ whole genome shotgun (WGS) entry which is preliminary data.</text>
</comment>
<evidence type="ECO:0000256" key="11">
    <source>
        <dbReference type="ARBA" id="ARBA00023014"/>
    </source>
</evidence>
<keyword evidence="10 14" id="KW-0408">Iron</keyword>
<dbReference type="PANTHER" id="PTHR13932">
    <property type="entry name" value="COPROPORPHYRINIGEN III OXIDASE"/>
    <property type="match status" value="1"/>
</dbReference>
<dbReference type="RefSeq" id="WP_134849631.1">
    <property type="nucleotide sequence ID" value="NZ_CP197400.1"/>
</dbReference>
<keyword evidence="8 14" id="KW-0479">Metal-binding</keyword>
<dbReference type="NCBIfam" id="TIGR00538">
    <property type="entry name" value="hemN"/>
    <property type="match status" value="1"/>
</dbReference>
<feature type="binding site" evidence="15">
    <location>
        <position position="180"/>
    </location>
    <ligand>
        <name>S-adenosyl-L-methionine</name>
        <dbReference type="ChEBI" id="CHEBI:59789"/>
        <label>2</label>
    </ligand>
</feature>
<dbReference type="Proteomes" id="UP000297225">
    <property type="component" value="Unassembled WGS sequence"/>
</dbReference>
<dbReference type="InterPro" id="IPR006638">
    <property type="entry name" value="Elp3/MiaA/NifB-like_rSAM"/>
</dbReference>
<dbReference type="EC" id="1.3.98.3" evidence="14"/>
<dbReference type="SUPFAM" id="SSF102114">
    <property type="entry name" value="Radical SAM enzymes"/>
    <property type="match status" value="1"/>
</dbReference>
<feature type="binding site" evidence="15">
    <location>
        <position position="168"/>
    </location>
    <ligand>
        <name>S-adenosyl-L-methionine</name>
        <dbReference type="ChEBI" id="CHEBI:59789"/>
        <label>2</label>
    </ligand>
</feature>
<dbReference type="InterPro" id="IPR034505">
    <property type="entry name" value="Coproporphyrinogen-III_oxidase"/>
</dbReference>
<dbReference type="GO" id="GO:0046872">
    <property type="term" value="F:metal ion binding"/>
    <property type="evidence" value="ECO:0007669"/>
    <property type="project" value="UniProtKB-KW"/>
</dbReference>
<reference evidence="17 18" key="1">
    <citation type="submission" date="2019-03" db="EMBL/GenBank/DDBJ databases">
        <title>Porphyromonas levii Isolated from the Uterus of Dairy Cows.</title>
        <authorList>
            <person name="Francis A.M."/>
        </authorList>
    </citation>
    <scope>NUCLEOTIDE SEQUENCE [LARGE SCALE GENOMIC DNA]</scope>
    <source>
        <strain evidence="17 18">AF5678</strain>
    </source>
</reference>
<feature type="binding site" evidence="16">
    <location>
        <position position="64"/>
    </location>
    <ligand>
        <name>[4Fe-4S] cluster</name>
        <dbReference type="ChEBI" id="CHEBI:49883"/>
        <note>4Fe-4S-S-AdoMet</note>
    </ligand>
</feature>
<dbReference type="GO" id="GO:0004109">
    <property type="term" value="F:coproporphyrinogen oxidase activity"/>
    <property type="evidence" value="ECO:0007669"/>
    <property type="project" value="InterPro"/>
</dbReference>
<dbReference type="GO" id="GO:0051539">
    <property type="term" value="F:4 iron, 4 sulfur cluster binding"/>
    <property type="evidence" value="ECO:0007669"/>
    <property type="project" value="UniProtKB-KW"/>
</dbReference>
<name>A0A4Y8WP87_9PORP</name>
<dbReference type="AlphaFoldDB" id="A0A4Y8WP87"/>
<evidence type="ECO:0000256" key="12">
    <source>
        <dbReference type="ARBA" id="ARBA00023244"/>
    </source>
</evidence>
<dbReference type="PIRSF" id="PIRSF000167">
    <property type="entry name" value="HemN"/>
    <property type="match status" value="1"/>
</dbReference>
<dbReference type="STRING" id="1122973.GCA_000379925_01931"/>
<dbReference type="EMBL" id="SPNC01000059">
    <property type="protein sequence ID" value="TFH95243.1"/>
    <property type="molecule type" value="Genomic_DNA"/>
</dbReference>
<evidence type="ECO:0000256" key="3">
    <source>
        <dbReference type="ARBA" id="ARBA00005493"/>
    </source>
</evidence>
<evidence type="ECO:0000256" key="16">
    <source>
        <dbReference type="PIRSR" id="PIRSR000167-2"/>
    </source>
</evidence>
<feature type="binding site" evidence="16">
    <location>
        <position position="61"/>
    </location>
    <ligand>
        <name>[4Fe-4S] cluster</name>
        <dbReference type="ChEBI" id="CHEBI:49883"/>
        <note>4Fe-4S-S-AdoMet</note>
    </ligand>
</feature>
<dbReference type="GO" id="GO:0006782">
    <property type="term" value="P:protoporphyrinogen IX biosynthetic process"/>
    <property type="evidence" value="ECO:0007669"/>
    <property type="project" value="UniProtKB-UniPathway"/>
</dbReference>
<comment type="catalytic activity">
    <reaction evidence="13 14">
        <text>coproporphyrinogen III + 2 S-adenosyl-L-methionine = protoporphyrinogen IX + 2 5'-deoxyadenosine + 2 L-methionine + 2 CO2</text>
        <dbReference type="Rhea" id="RHEA:15425"/>
        <dbReference type="ChEBI" id="CHEBI:16526"/>
        <dbReference type="ChEBI" id="CHEBI:17319"/>
        <dbReference type="ChEBI" id="CHEBI:57307"/>
        <dbReference type="ChEBI" id="CHEBI:57309"/>
        <dbReference type="ChEBI" id="CHEBI:57844"/>
        <dbReference type="ChEBI" id="CHEBI:59789"/>
        <dbReference type="EC" id="1.3.98.3"/>
    </reaction>
</comment>
<feature type="binding site" evidence="15">
    <location>
        <position position="141"/>
    </location>
    <ligand>
        <name>S-adenosyl-L-methionine</name>
        <dbReference type="ChEBI" id="CHEBI:59789"/>
        <label>1</label>
    </ligand>
</feature>
<sequence length="454" mass="51594">MNDIQSKYNVPVPRYTSYPPANFFHEGVGEREFVTAIECSNNERPSQLSFYIHFPYCEQLCHYCGCNSYVRSKGADDQAYFEALLKEIDLITERIDPSRKIAQIHFGGGSPSIAAPQFLGRVIDKLTSRFDLIERPEIAIEGHPGHLDRKGYEELLALGFTRMSLGVQDFSPSVLQAVHRIPPMMPIEEVRELLSDRGVPLNLDFIYGLPLQTPDSFEATIQRAIDLRPSRLVTFSYAHVPSMFPAQKLLERHGLPTDDAKAEMYRRARHRLLDSGYRQIGLDHFVLPSDELFQAAQEHTLHRNFQGYCSRRTTGQVYAFGVSAISQLNSAYTQNTKHIPSYLRNISEGKLPILRGYLLTEEEQITREVITALMCNERLSWSDIASIVGQTPEEVRKATAYDAIEMKQLEVDGLIRLTDDGFELATPGSPFLRYVASRLDPLLRNTRNTYSKPI</sequence>
<keyword evidence="9 14" id="KW-0560">Oxidoreductase</keyword>
<comment type="subunit">
    <text evidence="4">Monomer.</text>
</comment>
<dbReference type="Pfam" id="PF06969">
    <property type="entry name" value="HemN_C"/>
    <property type="match status" value="1"/>
</dbReference>
<feature type="binding site" evidence="15">
    <location>
        <position position="108"/>
    </location>
    <ligand>
        <name>S-adenosyl-L-methionine</name>
        <dbReference type="ChEBI" id="CHEBI:59789"/>
        <label>1</label>
    </ligand>
</feature>
<evidence type="ECO:0000256" key="13">
    <source>
        <dbReference type="ARBA" id="ARBA00048321"/>
    </source>
</evidence>
<feature type="binding site" evidence="15">
    <location>
        <position position="204"/>
    </location>
    <ligand>
        <name>S-adenosyl-L-methionine</name>
        <dbReference type="ChEBI" id="CHEBI:59789"/>
        <label>2</label>
    </ligand>
</feature>
<gene>
    <name evidence="17" type="primary">hemN</name>
    <name evidence="17" type="ORF">E4P47_04980</name>
</gene>
<dbReference type="Gene3D" id="3.30.750.200">
    <property type="match status" value="1"/>
</dbReference>
<evidence type="ECO:0000256" key="2">
    <source>
        <dbReference type="ARBA" id="ARBA00004785"/>
    </source>
</evidence>
<evidence type="ECO:0000256" key="7">
    <source>
        <dbReference type="ARBA" id="ARBA00022691"/>
    </source>
</evidence>
<keyword evidence="18" id="KW-1185">Reference proteome</keyword>
<keyword evidence="12 14" id="KW-0627">Porphyrin biosynthesis</keyword>
<evidence type="ECO:0000256" key="5">
    <source>
        <dbReference type="ARBA" id="ARBA00022485"/>
    </source>
</evidence>
<dbReference type="GO" id="GO:0005737">
    <property type="term" value="C:cytoplasm"/>
    <property type="evidence" value="ECO:0007669"/>
    <property type="project" value="UniProtKB-SubCell"/>
</dbReference>